<dbReference type="Proteomes" id="UP000318483">
    <property type="component" value="Plasmid unnamed1"/>
</dbReference>
<keyword evidence="1" id="KW-0862">Zinc</keyword>
<dbReference type="Gene3D" id="1.10.10.10">
    <property type="entry name" value="Winged helix-like DNA-binding domain superfamily/Winged helix DNA-binding domain"/>
    <property type="match status" value="1"/>
</dbReference>
<keyword evidence="6" id="KW-1185">Reference proteome</keyword>
<feature type="domain" description="DUF2172" evidence="2">
    <location>
        <begin position="67"/>
        <end position="157"/>
    </location>
</feature>
<proteinExistence type="predicted"/>
<keyword evidence="1" id="KW-0479">Metal-binding</keyword>
<comment type="cofactor">
    <cofactor evidence="1">
        <name>Zn(2+)</name>
        <dbReference type="ChEBI" id="CHEBI:29105"/>
    </cofactor>
    <text evidence="1">Binds 1 zinc ion per subunit.</text>
</comment>
<evidence type="ECO:0000259" key="4">
    <source>
        <dbReference type="Pfam" id="PF16254"/>
    </source>
</evidence>
<feature type="binding site" evidence="1">
    <location>
        <position position="323"/>
    </location>
    <ligand>
        <name>Zn(2+)</name>
        <dbReference type="ChEBI" id="CHEBI:29105"/>
    </ligand>
</feature>
<gene>
    <name evidence="5" type="ORF">FPZ52_12230</name>
</gene>
<dbReference type="InterPro" id="IPR032589">
    <property type="entry name" value="DUF4910"/>
</dbReference>
<dbReference type="SUPFAM" id="SSF53187">
    <property type="entry name" value="Zn-dependent exopeptidases"/>
    <property type="match status" value="1"/>
</dbReference>
<dbReference type="Pfam" id="PF09940">
    <property type="entry name" value="DUF2172"/>
    <property type="match status" value="1"/>
</dbReference>
<dbReference type="PIRSF" id="PIRSF015244">
    <property type="entry name" value="UCP015244"/>
    <property type="match status" value="1"/>
</dbReference>
<dbReference type="Gene3D" id="3.50.30.90">
    <property type="match status" value="1"/>
</dbReference>
<dbReference type="InterPro" id="IPR012353">
    <property type="entry name" value="UCP015244"/>
</dbReference>
<dbReference type="InterPro" id="IPR032622">
    <property type="entry name" value="UCP01524_HTH"/>
</dbReference>
<dbReference type="EMBL" id="CP042262">
    <property type="protein sequence ID" value="QDY70471.1"/>
    <property type="molecule type" value="Genomic_DNA"/>
</dbReference>
<dbReference type="AlphaFoldDB" id="A0A5B8IZU4"/>
<evidence type="ECO:0000259" key="2">
    <source>
        <dbReference type="Pfam" id="PF09940"/>
    </source>
</evidence>
<dbReference type="KEGG" id="lit:FPZ52_12230"/>
<keyword evidence="5" id="KW-0614">Plasmid</keyword>
<evidence type="ECO:0000313" key="5">
    <source>
        <dbReference type="EMBL" id="QDY70471.1"/>
    </source>
</evidence>
<evidence type="ECO:0000256" key="1">
    <source>
        <dbReference type="PIRSR" id="PIRSR015244-50"/>
    </source>
</evidence>
<sequence>MARRSTPDAADRGEKIHAFASELYPICRSIAGPGLRQTLDLIGQQIPLERIENPSGQSAHDWTVPGEWEIRDAWIRGPSGEIVVDYNRCNLHVLNYSAPIRRRLPLGELKQHVFTLPDQPDLIPYRTSYYQERWGFCMRHADLERLEPGDYEVCIDAHHCDGAMSYGEYLIPGRSTREFMLSAHICHPSLANDNCSGIAVLVELAKLLATCDLRYSYRFLFAPGTIGALAWLSCHGDVVQRIEHGLVVSCLGDSGGPTYKRSRRGDATIDRAMEHVLSHIGGTATCLDFTPDGYDERQYCSPGYDLPFGSFQRSAPGTFPEYHTSADDLDFIRPEHLAASHDMILQAINIIEADYHPVNLSPMGEPQLGRRGLYGNIGGTAQATEIDAIRWVLNLSDGRHSLLDMAERSGFRFDEIANAARKLREAGLLSQRQDER</sequence>
<dbReference type="RefSeq" id="WP_146365889.1">
    <property type="nucleotide sequence ID" value="NZ_CP042262.1"/>
</dbReference>
<organism evidence="5 6">
    <name type="scientific">Qingshengfaniella alkalisoli</name>
    <dbReference type="NCBI Taxonomy" id="2599296"/>
    <lineage>
        <taxon>Bacteria</taxon>
        <taxon>Pseudomonadati</taxon>
        <taxon>Pseudomonadota</taxon>
        <taxon>Alphaproteobacteria</taxon>
        <taxon>Rhodobacterales</taxon>
        <taxon>Paracoccaceae</taxon>
        <taxon>Qingshengfaniella</taxon>
    </lineage>
</organism>
<protein>
    <submittedName>
        <fullName evidence="5">DUF4910 domain-containing protein</fullName>
    </submittedName>
</protein>
<reference evidence="5 6" key="1">
    <citation type="submission" date="2019-07" db="EMBL/GenBank/DDBJ databases">
        <title>Litoreibacter alkalisoli sp. nov., isolated from saline-alkaline soil.</title>
        <authorList>
            <person name="Wang S."/>
            <person name="Xu L."/>
            <person name="Xing Y.-T."/>
            <person name="Sun J.-Q."/>
        </authorList>
    </citation>
    <scope>NUCLEOTIDE SEQUENCE [LARGE SCALE GENOMIC DNA]</scope>
    <source>
        <strain evidence="5 6">LN3S51</strain>
        <plasmid evidence="5 6">unnamed1</plasmid>
    </source>
</reference>
<feature type="binding site" evidence="1">
    <location>
        <position position="187"/>
    </location>
    <ligand>
        <name>Zn(2+)</name>
        <dbReference type="ChEBI" id="CHEBI:29105"/>
    </ligand>
</feature>
<evidence type="ECO:0000259" key="3">
    <source>
        <dbReference type="Pfam" id="PF16221"/>
    </source>
</evidence>
<geneLocation type="plasmid" evidence="5 6">
    <name>unnamed1</name>
</geneLocation>
<feature type="domain" description="UCP01524 winged helix-turn-helix" evidence="3">
    <location>
        <begin position="358"/>
        <end position="430"/>
    </location>
</feature>
<feature type="binding site" evidence="1">
    <location>
        <position position="193"/>
    </location>
    <ligand>
        <name>Zn(2+)</name>
        <dbReference type="ChEBI" id="CHEBI:29105"/>
    </ligand>
</feature>
<name>A0A5B8IZU4_9RHOB</name>
<dbReference type="Gene3D" id="3.40.630.10">
    <property type="entry name" value="Zn peptidases"/>
    <property type="match status" value="1"/>
</dbReference>
<dbReference type="OrthoDB" id="9765654at2"/>
<accession>A0A5B8IZU4</accession>
<evidence type="ECO:0000313" key="6">
    <source>
        <dbReference type="Proteomes" id="UP000318483"/>
    </source>
</evidence>
<dbReference type="GO" id="GO:0046872">
    <property type="term" value="F:metal ion binding"/>
    <property type="evidence" value="ECO:0007669"/>
    <property type="project" value="UniProtKB-KW"/>
</dbReference>
<feature type="domain" description="DUF4910" evidence="4">
    <location>
        <begin position="17"/>
        <end position="354"/>
    </location>
</feature>
<dbReference type="InterPro" id="IPR032610">
    <property type="entry name" value="DUF2172"/>
</dbReference>
<dbReference type="Pfam" id="PF16221">
    <property type="entry name" value="HTH_47"/>
    <property type="match status" value="1"/>
</dbReference>
<dbReference type="Pfam" id="PF16254">
    <property type="entry name" value="DUF4910"/>
    <property type="match status" value="1"/>
</dbReference>
<dbReference type="InterPro" id="IPR036388">
    <property type="entry name" value="WH-like_DNA-bd_sf"/>
</dbReference>